<dbReference type="FunFam" id="3.20.20.70:FF:000197">
    <property type="entry name" value="Alpha-galactosidase"/>
    <property type="match status" value="1"/>
</dbReference>
<sequence length="574" mass="60421">MMLLSASGMSMVAAAIMLASAPSSSDAKSLRSNVRARQSSGASVQPTPGMGFNTYNQVSCSPTEASSHKTMDIMASQGYIAAGYGMFGIDCGWVAKSSSRDSAGNLMIDTNNFPSGMKSLGAYATSKGLEFGLYSDGGFLACDPDVPSKRLGSLNHEAQDAALLKSFNVSYLKYDNCYAGGSTAGDNAPKAARTDFPTRFGAMSNALAKVGIHKMLVCQWGVPQRQSDGSLVGPDQWTKGLSTSYRLSDDIAQGWVNVVRILNQAIPISLNGRSGPGHFADGDLLEVGNAGMSIDEQATHFAFWAMIKSPLMISTDLSTISSEAKAILLNKGLIAVNQDKLGQPVKLVERRTNDFDLHAGNLSNGDLAVLAIDWTNSQRTIKIDFAQLGVQSADVMDLWSGTTQTNVQGSFSKKVNGHGSVALRLANVKALSSTAPRLTYVEAESGTLAGNAAKASCAGCSNGSKVSNVGGGPGNTLTLTNIKPSSSEAVLYFDYINADVGFSFVGATNERFAQISVNGGTAQNVSFPLSGYDWNKDVTKAYKVRLSGFKPASVNTITISNPNGYAPDFDRVGY</sequence>
<keyword evidence="4 9" id="KW-0732">Signal</keyword>
<feature type="signal peptide" evidence="9">
    <location>
        <begin position="1"/>
        <end position="27"/>
    </location>
</feature>
<dbReference type="EC" id="3.2.1.22" evidence="3 7"/>
<evidence type="ECO:0000256" key="3">
    <source>
        <dbReference type="ARBA" id="ARBA00012755"/>
    </source>
</evidence>
<dbReference type="AlphaFoldDB" id="M9LTA6"/>
<dbReference type="Proteomes" id="UP000011976">
    <property type="component" value="Unassembled WGS sequence"/>
</dbReference>
<organism evidence="11 12">
    <name type="scientific">Pseudozyma antarctica (strain T-34)</name>
    <name type="common">Yeast</name>
    <name type="synonym">Candida antarctica</name>
    <dbReference type="NCBI Taxonomy" id="1151754"/>
    <lineage>
        <taxon>Eukaryota</taxon>
        <taxon>Fungi</taxon>
        <taxon>Dikarya</taxon>
        <taxon>Basidiomycota</taxon>
        <taxon>Ustilaginomycotina</taxon>
        <taxon>Ustilaginomycetes</taxon>
        <taxon>Ustilaginales</taxon>
        <taxon>Ustilaginaceae</taxon>
        <taxon>Moesziomyces</taxon>
    </lineage>
</organism>
<dbReference type="InterPro" id="IPR017853">
    <property type="entry name" value="GH"/>
</dbReference>
<evidence type="ECO:0000259" key="10">
    <source>
        <dbReference type="Pfam" id="PF17801"/>
    </source>
</evidence>
<gene>
    <name evidence="11" type="ORF">PANT_27d00006</name>
</gene>
<dbReference type="EMBL" id="DF196793">
    <property type="protein sequence ID" value="GAC77556.1"/>
    <property type="molecule type" value="Genomic_DNA"/>
</dbReference>
<evidence type="ECO:0000256" key="8">
    <source>
        <dbReference type="SAM" id="MobiDB-lite"/>
    </source>
</evidence>
<dbReference type="PANTHER" id="PTHR11452:SF75">
    <property type="entry name" value="ALPHA-GALACTOSIDASE MEL1"/>
    <property type="match status" value="1"/>
</dbReference>
<dbReference type="SUPFAM" id="SSF51011">
    <property type="entry name" value="Glycosyl hydrolase domain"/>
    <property type="match status" value="1"/>
</dbReference>
<accession>M9LTA6</accession>
<dbReference type="Pfam" id="PF16499">
    <property type="entry name" value="Melibiase_2"/>
    <property type="match status" value="1"/>
</dbReference>
<dbReference type="STRING" id="1151754.M9LTA6"/>
<dbReference type="PRINTS" id="PR00740">
    <property type="entry name" value="GLHYDRLASE27"/>
</dbReference>
<keyword evidence="6 7" id="KW-0326">Glycosidase</keyword>
<dbReference type="InterPro" id="IPR013785">
    <property type="entry name" value="Aldolase_TIM"/>
</dbReference>
<dbReference type="Gene3D" id="3.20.20.70">
    <property type="entry name" value="Aldolase class I"/>
    <property type="match status" value="1"/>
</dbReference>
<evidence type="ECO:0000256" key="2">
    <source>
        <dbReference type="ARBA" id="ARBA00009743"/>
    </source>
</evidence>
<dbReference type="Pfam" id="PF17801">
    <property type="entry name" value="Melibiase_C"/>
    <property type="match status" value="1"/>
</dbReference>
<comment type="catalytic activity">
    <reaction evidence="1 7">
        <text>Hydrolysis of terminal, non-reducing alpha-D-galactose residues in alpha-D-galactosides, including galactose oligosaccharides, galactomannans and galactolipids.</text>
        <dbReference type="EC" id="3.2.1.22"/>
    </reaction>
</comment>
<dbReference type="GO" id="GO:0004557">
    <property type="term" value="F:alpha-galactosidase activity"/>
    <property type="evidence" value="ECO:0007669"/>
    <property type="project" value="UniProtKB-EC"/>
</dbReference>
<dbReference type="PANTHER" id="PTHR11452">
    <property type="entry name" value="ALPHA-GALACTOSIDASE/ALPHA-N-ACETYLGALACTOSAMINIDASE"/>
    <property type="match status" value="1"/>
</dbReference>
<feature type="region of interest" description="Disordered" evidence="8">
    <location>
        <begin position="27"/>
        <end position="50"/>
    </location>
</feature>
<dbReference type="GO" id="GO:0005975">
    <property type="term" value="P:carbohydrate metabolic process"/>
    <property type="evidence" value="ECO:0007669"/>
    <property type="project" value="InterPro"/>
</dbReference>
<dbReference type="CDD" id="cd14792">
    <property type="entry name" value="GH27"/>
    <property type="match status" value="1"/>
</dbReference>
<evidence type="ECO:0000256" key="5">
    <source>
        <dbReference type="ARBA" id="ARBA00022801"/>
    </source>
</evidence>
<dbReference type="Gene3D" id="2.60.40.1180">
    <property type="entry name" value="Golgi alpha-mannosidase II"/>
    <property type="match status" value="1"/>
</dbReference>
<evidence type="ECO:0000256" key="6">
    <source>
        <dbReference type="ARBA" id="ARBA00023295"/>
    </source>
</evidence>
<feature type="domain" description="Alpha galactosidase C-terminal" evidence="10">
    <location>
        <begin position="353"/>
        <end position="425"/>
    </location>
</feature>
<keyword evidence="5 7" id="KW-0378">Hydrolase</keyword>
<dbReference type="OrthoDB" id="5795902at2759"/>
<dbReference type="InterPro" id="IPR002241">
    <property type="entry name" value="Glyco_hydro_27"/>
</dbReference>
<evidence type="ECO:0000313" key="11">
    <source>
        <dbReference type="EMBL" id="GAC77556.1"/>
    </source>
</evidence>
<feature type="chain" id="PRO_5004099974" description="Alpha-galactosidase" evidence="9">
    <location>
        <begin position="28"/>
        <end position="574"/>
    </location>
</feature>
<dbReference type="SUPFAM" id="SSF51445">
    <property type="entry name" value="(Trans)glycosidases"/>
    <property type="match status" value="1"/>
</dbReference>
<dbReference type="Gene3D" id="2.60.120.260">
    <property type="entry name" value="Galactose-binding domain-like"/>
    <property type="match status" value="1"/>
</dbReference>
<feature type="compositionally biased region" description="Polar residues" evidence="8">
    <location>
        <begin position="27"/>
        <end position="46"/>
    </location>
</feature>
<evidence type="ECO:0000256" key="7">
    <source>
        <dbReference type="RuleBase" id="RU361168"/>
    </source>
</evidence>
<dbReference type="CDD" id="cd04081">
    <property type="entry name" value="CBM35_galactosidase-like"/>
    <property type="match status" value="1"/>
</dbReference>
<comment type="similarity">
    <text evidence="2 7">Belongs to the glycosyl hydrolase 27 family.</text>
</comment>
<name>M9LTA6_PSEA3</name>
<reference evidence="12" key="1">
    <citation type="journal article" date="2013" name="Genome Announc.">
        <title>Genome sequence of the basidiomycetous yeast Pseudozyma antarctica T-34, a producer of the glycolipid biosurfactants mannosylerythritol lipids.</title>
        <authorList>
            <person name="Morita T."/>
            <person name="Koike H."/>
            <person name="Koyama Y."/>
            <person name="Hagiwara H."/>
            <person name="Ito E."/>
            <person name="Fukuoka T."/>
            <person name="Imura T."/>
            <person name="Machida M."/>
            <person name="Kitamoto D."/>
        </authorList>
    </citation>
    <scope>NUCLEOTIDE SEQUENCE [LARGE SCALE GENOMIC DNA]</scope>
    <source>
        <strain evidence="12">T-34</strain>
    </source>
</reference>
<evidence type="ECO:0000256" key="1">
    <source>
        <dbReference type="ARBA" id="ARBA00001255"/>
    </source>
</evidence>
<evidence type="ECO:0000256" key="4">
    <source>
        <dbReference type="ARBA" id="ARBA00022729"/>
    </source>
</evidence>
<keyword evidence="7" id="KW-1015">Disulfide bond</keyword>
<protein>
    <recommendedName>
        <fullName evidence="3 7">Alpha-galactosidase</fullName>
        <ecNumber evidence="3 7">3.2.1.22</ecNumber>
    </recommendedName>
    <alternativeName>
        <fullName evidence="7">Melibiase</fullName>
    </alternativeName>
</protein>
<proteinExistence type="inferred from homology"/>
<evidence type="ECO:0000313" key="12">
    <source>
        <dbReference type="Proteomes" id="UP000011976"/>
    </source>
</evidence>
<evidence type="ECO:0000256" key="9">
    <source>
        <dbReference type="SAM" id="SignalP"/>
    </source>
</evidence>
<dbReference type="InterPro" id="IPR041233">
    <property type="entry name" value="Melibiase_C"/>
</dbReference>
<dbReference type="InterPro" id="IPR013780">
    <property type="entry name" value="Glyco_hydro_b"/>
</dbReference>